<dbReference type="Pfam" id="PF00557">
    <property type="entry name" value="Peptidase_M24"/>
    <property type="match status" value="1"/>
</dbReference>
<accession>A0AA39YE84</accession>
<keyword evidence="5" id="KW-1185">Reference proteome</keyword>
<dbReference type="InterPro" id="IPR000994">
    <property type="entry name" value="Pept_M24"/>
</dbReference>
<evidence type="ECO:0000313" key="4">
    <source>
        <dbReference type="EMBL" id="KAK0649901.1"/>
    </source>
</evidence>
<name>A0AA39YE84_9PEZI</name>
<proteinExistence type="predicted"/>
<comment type="caution">
    <text evidence="4">The sequence shown here is derived from an EMBL/GenBank/DDBJ whole genome shotgun (WGS) entry which is preliminary data.</text>
</comment>
<feature type="domain" description="Peptidase M24" evidence="3">
    <location>
        <begin position="207"/>
        <end position="395"/>
    </location>
</feature>
<feature type="region of interest" description="Disordered" evidence="1">
    <location>
        <begin position="446"/>
        <end position="467"/>
    </location>
</feature>
<sequence length="467" mass="52550">MRCFWVLASLSILSVSASGASKPLSEQQPEPQYFTLPPLREQASIQDNWVKERREGIPKLLRKYGVDAWLVSQREYAEETVFWSLKSAKEFSARRRTTLLFFADVPDKKSSNSYKWVDNTPSLWAEIRAALSAHGAKKIALDIHPEISFSSGLHAGELQAVRDGLGPEWASRFVSKPMLAVEYIATMPEGRAEWYHRLQSTAWAMISEAFSERVIQPGVTSTTDVEWWLREKLQQMNYTTWFHPDVSIIDEGAWKLSVTDRRSEEVINYGDMLHVDFGVSALGMNTDTQHLAYVLHPGDTDDRVPKGLQDGLRKGNRAQDIVVSNMKIGKTGNEILKASLAQMQREGIEGRVYCHPIGDWGHSAGTLIGMVNLQDKVPILGDLPLLPNTYYSIELLVNHFVPELNTTLTFPLEEDVVWDRSAGGKDLESPWKWAFARQSHFHLVRTPSGGSAESRAAAVDSQGRRDL</sequence>
<feature type="signal peptide" evidence="2">
    <location>
        <begin position="1"/>
        <end position="19"/>
    </location>
</feature>
<dbReference type="AlphaFoldDB" id="A0AA39YE84"/>
<dbReference type="EMBL" id="JAULSV010000003">
    <property type="protein sequence ID" value="KAK0649901.1"/>
    <property type="molecule type" value="Genomic_DNA"/>
</dbReference>
<dbReference type="SUPFAM" id="SSF55920">
    <property type="entry name" value="Creatinase/aminopeptidase"/>
    <property type="match status" value="1"/>
</dbReference>
<evidence type="ECO:0000313" key="5">
    <source>
        <dbReference type="Proteomes" id="UP001174936"/>
    </source>
</evidence>
<feature type="chain" id="PRO_5041266642" description="Peptidase M24 domain-containing protein" evidence="2">
    <location>
        <begin position="20"/>
        <end position="467"/>
    </location>
</feature>
<dbReference type="Gene3D" id="3.90.230.10">
    <property type="entry name" value="Creatinase/methionine aminopeptidase superfamily"/>
    <property type="match status" value="1"/>
</dbReference>
<reference evidence="4" key="1">
    <citation type="submission" date="2023-06" db="EMBL/GenBank/DDBJ databases">
        <title>Genome-scale phylogeny and comparative genomics of the fungal order Sordariales.</title>
        <authorList>
            <consortium name="Lawrence Berkeley National Laboratory"/>
            <person name="Hensen N."/>
            <person name="Bonometti L."/>
            <person name="Westerberg I."/>
            <person name="Brannstrom I.O."/>
            <person name="Guillou S."/>
            <person name="Cros-Aarteil S."/>
            <person name="Calhoun S."/>
            <person name="Haridas S."/>
            <person name="Kuo A."/>
            <person name="Mondo S."/>
            <person name="Pangilinan J."/>
            <person name="Riley R."/>
            <person name="Labutti K."/>
            <person name="Andreopoulos B."/>
            <person name="Lipzen A."/>
            <person name="Chen C."/>
            <person name="Yanf M."/>
            <person name="Daum C."/>
            <person name="Ng V."/>
            <person name="Clum A."/>
            <person name="Steindorff A."/>
            <person name="Ohm R."/>
            <person name="Martin F."/>
            <person name="Silar P."/>
            <person name="Natvig D."/>
            <person name="Lalanne C."/>
            <person name="Gautier V."/>
            <person name="Ament-Velasquez S.L."/>
            <person name="Kruys A."/>
            <person name="Hutchinson M.I."/>
            <person name="Powell A.J."/>
            <person name="Barry K."/>
            <person name="Miller A.N."/>
            <person name="Grigoriev I.V."/>
            <person name="Debuchy R."/>
            <person name="Gladieux P."/>
            <person name="Thoren M.H."/>
            <person name="Johannesson H."/>
        </authorList>
    </citation>
    <scope>NUCLEOTIDE SEQUENCE</scope>
    <source>
        <strain evidence="4">SMH2532-1</strain>
    </source>
</reference>
<organism evidence="4 5">
    <name type="scientific">Cercophora newfieldiana</name>
    <dbReference type="NCBI Taxonomy" id="92897"/>
    <lineage>
        <taxon>Eukaryota</taxon>
        <taxon>Fungi</taxon>
        <taxon>Dikarya</taxon>
        <taxon>Ascomycota</taxon>
        <taxon>Pezizomycotina</taxon>
        <taxon>Sordariomycetes</taxon>
        <taxon>Sordariomycetidae</taxon>
        <taxon>Sordariales</taxon>
        <taxon>Lasiosphaeriaceae</taxon>
        <taxon>Cercophora</taxon>
    </lineage>
</organism>
<evidence type="ECO:0000256" key="2">
    <source>
        <dbReference type="SAM" id="SignalP"/>
    </source>
</evidence>
<dbReference type="Proteomes" id="UP001174936">
    <property type="component" value="Unassembled WGS sequence"/>
</dbReference>
<keyword evidence="2" id="KW-0732">Signal</keyword>
<protein>
    <recommendedName>
        <fullName evidence="3">Peptidase M24 domain-containing protein</fullName>
    </recommendedName>
</protein>
<dbReference type="InterPro" id="IPR036005">
    <property type="entry name" value="Creatinase/aminopeptidase-like"/>
</dbReference>
<evidence type="ECO:0000259" key="3">
    <source>
        <dbReference type="Pfam" id="PF00557"/>
    </source>
</evidence>
<evidence type="ECO:0000256" key="1">
    <source>
        <dbReference type="SAM" id="MobiDB-lite"/>
    </source>
</evidence>
<gene>
    <name evidence="4" type="ORF">B0T16DRAFT_457264</name>
</gene>